<proteinExistence type="predicted"/>
<keyword evidence="2" id="KW-1185">Reference proteome</keyword>
<comment type="caution">
    <text evidence="1">The sequence shown here is derived from an EMBL/GenBank/DDBJ whole genome shotgun (WGS) entry which is preliminary data.</text>
</comment>
<organism evidence="1 2">
    <name type="scientific">Clostridium aromativorans</name>
    <dbReference type="NCBI Taxonomy" id="2836848"/>
    <lineage>
        <taxon>Bacteria</taxon>
        <taxon>Bacillati</taxon>
        <taxon>Bacillota</taxon>
        <taxon>Clostridia</taxon>
        <taxon>Eubacteriales</taxon>
        <taxon>Clostridiaceae</taxon>
        <taxon>Clostridium</taxon>
    </lineage>
</organism>
<dbReference type="InterPro" id="IPR049539">
    <property type="entry name" value="SPL"/>
</dbReference>
<evidence type="ECO:0000313" key="2">
    <source>
        <dbReference type="Proteomes" id="UP001165422"/>
    </source>
</evidence>
<dbReference type="EMBL" id="JAJJPB010000026">
    <property type="protein sequence ID" value="MCC9296252.1"/>
    <property type="molecule type" value="Genomic_DNA"/>
</dbReference>
<reference evidence="1" key="1">
    <citation type="submission" date="2021-11" db="EMBL/GenBank/DDBJ databases">
        <authorList>
            <person name="Qingchun L."/>
            <person name="Dong Z."/>
            <person name="Zongwei Q."/>
            <person name="Jia Z."/>
            <person name="Duotao L."/>
        </authorList>
    </citation>
    <scope>NUCLEOTIDE SEQUENCE</scope>
    <source>
        <strain evidence="1">WLY-B-L2</strain>
    </source>
</reference>
<evidence type="ECO:0000313" key="1">
    <source>
        <dbReference type="EMBL" id="MCC9296252.1"/>
    </source>
</evidence>
<accession>A0ABS8N8X7</accession>
<dbReference type="SUPFAM" id="SSF53167">
    <property type="entry name" value="Purine and uridine phosphorylases"/>
    <property type="match status" value="1"/>
</dbReference>
<dbReference type="Gene3D" id="3.40.50.1580">
    <property type="entry name" value="Nucleoside phosphorylase domain"/>
    <property type="match status" value="1"/>
</dbReference>
<dbReference type="PANTHER" id="PTHR37822">
    <property type="entry name" value="SPORE PHOTOPRODUCT LYASE-RELATED"/>
    <property type="match status" value="1"/>
</dbReference>
<sequence length="279" mass="31616">MIFISTTLYCEAEPFIKKFSLKKYNVIKKFQVFKNDEIAVIISKRGALNIASACAYIAGKFDITEYDTFINIGLCASKNKNLKTGATVLCNKIVDSGTNRDFYPDMIFRHPFEEGCLESCSGILNNERFEELKGDIADIEGEGAAFFQSVSIFLPPHRIYCLKIVSGQLGDSEPESKKTSGLIEENLEKICSWILDIACGCAEPSDVLDENDMNYINEIACNFNLSVSMQQKLKKLAKSYKIRNDNLLLALEPFTQIYCKNKGERKIYFDKLEEQLKFI</sequence>
<dbReference type="Proteomes" id="UP001165422">
    <property type="component" value="Unassembled WGS sequence"/>
</dbReference>
<dbReference type="RefSeq" id="WP_229981928.1">
    <property type="nucleotide sequence ID" value="NZ_JAJJPB010000026.1"/>
</dbReference>
<dbReference type="PANTHER" id="PTHR37822:SF2">
    <property type="entry name" value="SPORE PHOTOPRODUCT LYASE"/>
    <property type="match status" value="1"/>
</dbReference>
<gene>
    <name evidence="1" type="ORF">LN736_15450</name>
</gene>
<dbReference type="InterPro" id="IPR035994">
    <property type="entry name" value="Nucleoside_phosphorylase_sf"/>
</dbReference>
<name>A0ABS8N8X7_9CLOT</name>
<protein>
    <submittedName>
        <fullName evidence="1">Uncharacterized protein</fullName>
    </submittedName>
</protein>